<evidence type="ECO:0000313" key="2">
    <source>
        <dbReference type="EMBL" id="KAG9069476.1"/>
    </source>
</evidence>
<evidence type="ECO:0000313" key="3">
    <source>
        <dbReference type="Proteomes" id="UP000707451"/>
    </source>
</evidence>
<evidence type="ECO:0000256" key="1">
    <source>
        <dbReference type="SAM" id="MobiDB-lite"/>
    </source>
</evidence>
<feature type="compositionally biased region" description="Polar residues" evidence="1">
    <location>
        <begin position="537"/>
        <end position="548"/>
    </location>
</feature>
<feature type="region of interest" description="Disordered" evidence="1">
    <location>
        <begin position="258"/>
        <end position="336"/>
    </location>
</feature>
<keyword evidence="3" id="KW-1185">Reference proteome</keyword>
<feature type="compositionally biased region" description="Polar residues" evidence="1">
    <location>
        <begin position="584"/>
        <end position="595"/>
    </location>
</feature>
<feature type="region of interest" description="Disordered" evidence="1">
    <location>
        <begin position="492"/>
        <end position="595"/>
    </location>
</feature>
<organism evidence="2 3">
    <name type="scientific">Linnemannia hyalina</name>
    <dbReference type="NCBI Taxonomy" id="64524"/>
    <lineage>
        <taxon>Eukaryota</taxon>
        <taxon>Fungi</taxon>
        <taxon>Fungi incertae sedis</taxon>
        <taxon>Mucoromycota</taxon>
        <taxon>Mortierellomycotina</taxon>
        <taxon>Mortierellomycetes</taxon>
        <taxon>Mortierellales</taxon>
        <taxon>Mortierellaceae</taxon>
        <taxon>Linnemannia</taxon>
    </lineage>
</organism>
<dbReference type="AlphaFoldDB" id="A0A9P8BVS8"/>
<feature type="compositionally biased region" description="Basic and acidic residues" evidence="1">
    <location>
        <begin position="455"/>
        <end position="469"/>
    </location>
</feature>
<feature type="region of interest" description="Disordered" evidence="1">
    <location>
        <begin position="380"/>
        <end position="469"/>
    </location>
</feature>
<feature type="compositionally biased region" description="Pro residues" evidence="1">
    <location>
        <begin position="643"/>
        <end position="652"/>
    </location>
</feature>
<reference evidence="2" key="1">
    <citation type="submission" date="2021-06" db="EMBL/GenBank/DDBJ databases">
        <title>Genome Sequence of Mortierella hyaline Strain SCG-10, a Cold-Adapted, Nitrate-Reducing Fungus Isolated from Soil in Minnesota, USA.</title>
        <authorList>
            <person name="Aldossari N."/>
        </authorList>
    </citation>
    <scope>NUCLEOTIDE SEQUENCE</scope>
    <source>
        <strain evidence="2">SCG-10</strain>
    </source>
</reference>
<feature type="compositionally biased region" description="Basic and acidic residues" evidence="1">
    <location>
        <begin position="688"/>
        <end position="698"/>
    </location>
</feature>
<feature type="compositionally biased region" description="Low complexity" evidence="1">
    <location>
        <begin position="413"/>
        <end position="440"/>
    </location>
</feature>
<comment type="caution">
    <text evidence="2">The sequence shown here is derived from an EMBL/GenBank/DDBJ whole genome shotgun (WGS) entry which is preliminary data.</text>
</comment>
<feature type="compositionally biased region" description="Polar residues" evidence="1">
    <location>
        <begin position="350"/>
        <end position="359"/>
    </location>
</feature>
<feature type="compositionally biased region" description="Basic residues" evidence="1">
    <location>
        <begin position="569"/>
        <end position="578"/>
    </location>
</feature>
<feature type="compositionally biased region" description="Low complexity" evidence="1">
    <location>
        <begin position="271"/>
        <end position="280"/>
    </location>
</feature>
<proteinExistence type="predicted"/>
<sequence length="698" mass="77262">MLTGVQVAIACSSLDKSEPKVVTPRVLKSTEMEFIVPNLLDWAWSSTANTTDSSPTTLTPKTLQLSVTLTCESGVKDSSDPVIAFDMVAVEDSETELLHTIIGLHRQLIHASLTAELDIETEHTARQRTLALLTLDQPPTVTRSEHLALGVIYMLCDRRDLISDEGMNIIRAVTQDGHDMLHLAVVLGLKTLVRELSRHLLVTFQSCAITSESEVFTRDPNGLTALDFATVLDREEIETVLAATLQASQDHKRSILGRATRPLPSIPPPQSSSSGSRATSPPKPSRSSTLNGSPVLPDTASTALASETADRPLPPTPLISPYNDSPPETRGNHTYFPTMAGIDATLAYSPPSTEASLSAPSEHHPPQRVNTAQAIIEDNGNRTGQYHGGVPQTTAEHSPAHYPGHGDPHVVAQQYPTYQPQHHQHQNNQHQQAQWPQQHHQQPHPQPQQQSHHYPPHDQQHYQKQQHHEEPLHTFVQHAPTMPIMPHLQAHGHHLMSRPELTTPPRANSVPLPVPRPHNSQTSYPQQHQPSPIIENHSPTLLSTSPATAGSYRPLPTTSPKAPSSLPPPKHKITRVNRPKNFVVPTSASETNPVSVSVPELPLQYQQQQQQTLQYQQQQQQTLHYQQQQQQQQQQHQQQRPMVIPPLLPDPYPVAHASHHQHSMPAPLPIPMMQHGMPQKQDLYGAPRPDDQIKVPIA</sequence>
<feature type="region of interest" description="Disordered" evidence="1">
    <location>
        <begin position="348"/>
        <end position="367"/>
    </location>
</feature>
<dbReference type="OrthoDB" id="2442557at2759"/>
<feature type="compositionally biased region" description="Low complexity" evidence="1">
    <location>
        <begin position="554"/>
        <end position="564"/>
    </location>
</feature>
<feature type="compositionally biased region" description="Polar residues" evidence="1">
    <location>
        <begin position="518"/>
        <end position="530"/>
    </location>
</feature>
<dbReference type="Proteomes" id="UP000707451">
    <property type="component" value="Unassembled WGS sequence"/>
</dbReference>
<gene>
    <name evidence="2" type="ORF">KI688_010379</name>
</gene>
<feature type="compositionally biased region" description="Low complexity" evidence="1">
    <location>
        <begin position="628"/>
        <end position="639"/>
    </location>
</feature>
<accession>A0A9P8BVS8</accession>
<feature type="region of interest" description="Disordered" evidence="1">
    <location>
        <begin position="628"/>
        <end position="698"/>
    </location>
</feature>
<dbReference type="EMBL" id="JAHRHY010000005">
    <property type="protein sequence ID" value="KAG9069476.1"/>
    <property type="molecule type" value="Genomic_DNA"/>
</dbReference>
<protein>
    <submittedName>
        <fullName evidence="2">Uncharacterized protein</fullName>
    </submittedName>
</protein>
<name>A0A9P8BVS8_9FUNG</name>